<gene>
    <name evidence="2" type="ORF">MTR67_046230</name>
</gene>
<proteinExistence type="predicted"/>
<evidence type="ECO:0000313" key="2">
    <source>
        <dbReference type="EMBL" id="WMV52845.1"/>
    </source>
</evidence>
<name>A0AAF0UVI3_SOLVR</name>
<feature type="domain" description="Reverse transcriptase zinc-binding" evidence="1">
    <location>
        <begin position="10"/>
        <end position="84"/>
    </location>
</feature>
<organism evidence="2 3">
    <name type="scientific">Solanum verrucosum</name>
    <dbReference type="NCBI Taxonomy" id="315347"/>
    <lineage>
        <taxon>Eukaryota</taxon>
        <taxon>Viridiplantae</taxon>
        <taxon>Streptophyta</taxon>
        <taxon>Embryophyta</taxon>
        <taxon>Tracheophyta</taxon>
        <taxon>Spermatophyta</taxon>
        <taxon>Magnoliopsida</taxon>
        <taxon>eudicotyledons</taxon>
        <taxon>Gunneridae</taxon>
        <taxon>Pentapetalae</taxon>
        <taxon>asterids</taxon>
        <taxon>lamiids</taxon>
        <taxon>Solanales</taxon>
        <taxon>Solanaceae</taxon>
        <taxon>Solanoideae</taxon>
        <taxon>Solaneae</taxon>
        <taxon>Solanum</taxon>
    </lineage>
</organism>
<evidence type="ECO:0000259" key="1">
    <source>
        <dbReference type="Pfam" id="PF13966"/>
    </source>
</evidence>
<dbReference type="InterPro" id="IPR026960">
    <property type="entry name" value="RVT-Znf"/>
</dbReference>
<evidence type="ECO:0000313" key="3">
    <source>
        <dbReference type="Proteomes" id="UP001234989"/>
    </source>
</evidence>
<dbReference type="AlphaFoldDB" id="A0AAF0UVI3"/>
<sequence length="181" mass="21545">MSRYWRRNNSQVNTEVRTWKLIWKVKIPLKVACFDWLVVRQARLTHEVLQGRGFLDLLKVYSCNREAEVDNHLFLHCKAATNLWNMFLYILGVSWVMPKSTKELLNCWKGIGSRGASEDWWRSIPACVWWTLWKERNSRFFEGKGIKSQKIRIQCVSLLYFWCKQDMVGDTVHKVDFIGNL</sequence>
<accession>A0AAF0UVI3</accession>
<reference evidence="2" key="1">
    <citation type="submission" date="2023-08" db="EMBL/GenBank/DDBJ databases">
        <title>A de novo genome assembly of Solanum verrucosum Schlechtendal, a Mexican diploid species geographically isolated from the other diploid A-genome species in potato relatives.</title>
        <authorList>
            <person name="Hosaka K."/>
        </authorList>
    </citation>
    <scope>NUCLEOTIDE SEQUENCE</scope>
    <source>
        <tissue evidence="2">Young leaves</tissue>
    </source>
</reference>
<dbReference type="EMBL" id="CP133621">
    <property type="protein sequence ID" value="WMV52845.1"/>
    <property type="molecule type" value="Genomic_DNA"/>
</dbReference>
<dbReference type="Proteomes" id="UP001234989">
    <property type="component" value="Chromosome 10"/>
</dbReference>
<keyword evidence="3" id="KW-1185">Reference proteome</keyword>
<protein>
    <recommendedName>
        <fullName evidence="1">Reverse transcriptase zinc-binding domain-containing protein</fullName>
    </recommendedName>
</protein>
<dbReference type="Pfam" id="PF13966">
    <property type="entry name" value="zf-RVT"/>
    <property type="match status" value="1"/>
</dbReference>